<accession>A0ABP6WYD1</accession>
<dbReference type="EMBL" id="BAABCY010000017">
    <property type="protein sequence ID" value="GAA3557935.1"/>
    <property type="molecule type" value="Genomic_DNA"/>
</dbReference>
<protein>
    <submittedName>
        <fullName evidence="1">Uncharacterized protein</fullName>
    </submittedName>
</protein>
<dbReference type="Proteomes" id="UP001500954">
    <property type="component" value="Unassembled WGS sequence"/>
</dbReference>
<reference evidence="2" key="1">
    <citation type="journal article" date="2019" name="Int. J. Syst. Evol. Microbiol.">
        <title>The Global Catalogue of Microorganisms (GCM) 10K type strain sequencing project: providing services to taxonomists for standard genome sequencing and annotation.</title>
        <authorList>
            <consortium name="The Broad Institute Genomics Platform"/>
            <consortium name="The Broad Institute Genome Sequencing Center for Infectious Disease"/>
            <person name="Wu L."/>
            <person name="Ma J."/>
        </authorList>
    </citation>
    <scope>NUCLEOTIDE SEQUENCE [LARGE SCALE GENOMIC DNA]</scope>
    <source>
        <strain evidence="2">JCM 17111</strain>
    </source>
</reference>
<name>A0ABP6WYD1_9FLAO</name>
<evidence type="ECO:0000313" key="2">
    <source>
        <dbReference type="Proteomes" id="UP001500954"/>
    </source>
</evidence>
<organism evidence="1 2">
    <name type="scientific">Snuella lapsa</name>
    <dbReference type="NCBI Taxonomy" id="870481"/>
    <lineage>
        <taxon>Bacteria</taxon>
        <taxon>Pseudomonadati</taxon>
        <taxon>Bacteroidota</taxon>
        <taxon>Flavobacteriia</taxon>
        <taxon>Flavobacteriales</taxon>
        <taxon>Flavobacteriaceae</taxon>
        <taxon>Snuella</taxon>
    </lineage>
</organism>
<sequence length="76" mass="8312">MLPTITASQAALDCDAGITEAMVIIPIKGTYSYTYGTTLLINLECFPFFNSKHSIILSLYRYMASAIEKTAETNPA</sequence>
<gene>
    <name evidence="1" type="ORF">GCM10022395_06520</name>
</gene>
<proteinExistence type="predicted"/>
<comment type="caution">
    <text evidence="1">The sequence shown here is derived from an EMBL/GenBank/DDBJ whole genome shotgun (WGS) entry which is preliminary data.</text>
</comment>
<keyword evidence="2" id="KW-1185">Reference proteome</keyword>
<evidence type="ECO:0000313" key="1">
    <source>
        <dbReference type="EMBL" id="GAA3557935.1"/>
    </source>
</evidence>